<accession>A0A7C9TNW9</accession>
<dbReference type="SUPFAM" id="SSF64376">
    <property type="entry name" value="YlxR-like"/>
    <property type="match status" value="1"/>
</dbReference>
<dbReference type="InterPro" id="IPR035931">
    <property type="entry name" value="YlxR-like_sf"/>
</dbReference>
<dbReference type="Proteomes" id="UP000479756">
    <property type="component" value="Unassembled WGS sequence"/>
</dbReference>
<dbReference type="InterPro" id="IPR037465">
    <property type="entry name" value="YlxR"/>
</dbReference>
<dbReference type="EMBL" id="JAAGWZ010000001">
    <property type="protein sequence ID" value="NEM90416.1"/>
    <property type="molecule type" value="Genomic_DNA"/>
</dbReference>
<name>A0A7C9TNW9_9MICO</name>
<evidence type="ECO:0000259" key="1">
    <source>
        <dbReference type="Pfam" id="PF04296"/>
    </source>
</evidence>
<comment type="caution">
    <text evidence="2">The sequence shown here is derived from an EMBL/GenBank/DDBJ whole genome shotgun (WGS) entry which is preliminary data.</text>
</comment>
<dbReference type="PANTHER" id="PTHR34215">
    <property type="entry name" value="BLL0784 PROTEIN"/>
    <property type="match status" value="1"/>
</dbReference>
<feature type="domain" description="YlxR" evidence="1">
    <location>
        <begin position="5"/>
        <end position="69"/>
    </location>
</feature>
<protein>
    <submittedName>
        <fullName evidence="2">YlxR family protein</fullName>
    </submittedName>
</protein>
<dbReference type="InterPro" id="IPR007393">
    <property type="entry name" value="YlxR_dom"/>
</dbReference>
<keyword evidence="3" id="KW-1185">Reference proteome</keyword>
<dbReference type="Gene3D" id="3.30.1230.10">
    <property type="entry name" value="YlxR-like"/>
    <property type="match status" value="1"/>
</dbReference>
<dbReference type="RefSeq" id="WP_163472068.1">
    <property type="nucleotide sequence ID" value="NZ_JAAGWZ010000001.1"/>
</dbReference>
<dbReference type="AlphaFoldDB" id="A0A7C9TNW9"/>
<sequence length="85" mass="9357">MNPVRTCLGCRSRAERSSLLRVVARDGVVLPDPSATLPGRGAWVHPTSECVDKSISRKALGRALRVAVALDTTQLERWPDRIHRA</sequence>
<evidence type="ECO:0000313" key="2">
    <source>
        <dbReference type="EMBL" id="NEM90416.1"/>
    </source>
</evidence>
<reference evidence="2 3" key="1">
    <citation type="journal article" date="2014" name="Int. J. Syst. Evol. Microbiol.">
        <title>Description of Galbitalea soli gen. nov., sp. nov., and Frondihabitans sucicola sp. nov.</title>
        <authorList>
            <person name="Kim S.J."/>
            <person name="Lim J.M."/>
            <person name="Ahn J.H."/>
            <person name="Weon H.Y."/>
            <person name="Hamada M."/>
            <person name="Suzuki K."/>
            <person name="Ahn T.Y."/>
            <person name="Kwon S.W."/>
        </authorList>
    </citation>
    <scope>NUCLEOTIDE SEQUENCE [LARGE SCALE GENOMIC DNA]</scope>
    <source>
        <strain evidence="2 3">NBRC 108727</strain>
    </source>
</reference>
<dbReference type="Pfam" id="PF04296">
    <property type="entry name" value="YlxR"/>
    <property type="match status" value="1"/>
</dbReference>
<organism evidence="2 3">
    <name type="scientific">Galbitalea soli</name>
    <dbReference type="NCBI Taxonomy" id="1268042"/>
    <lineage>
        <taxon>Bacteria</taxon>
        <taxon>Bacillati</taxon>
        <taxon>Actinomycetota</taxon>
        <taxon>Actinomycetes</taxon>
        <taxon>Micrococcales</taxon>
        <taxon>Microbacteriaceae</taxon>
        <taxon>Galbitalea</taxon>
    </lineage>
</organism>
<gene>
    <name evidence="2" type="ORF">G3T37_03500</name>
</gene>
<evidence type="ECO:0000313" key="3">
    <source>
        <dbReference type="Proteomes" id="UP000479756"/>
    </source>
</evidence>
<dbReference type="PANTHER" id="PTHR34215:SF1">
    <property type="entry name" value="YLXR DOMAIN-CONTAINING PROTEIN"/>
    <property type="match status" value="1"/>
</dbReference>
<proteinExistence type="predicted"/>